<name>A0AAV6UHU2_9ARAC</name>
<gene>
    <name evidence="1" type="ORF">JTE90_001521</name>
</gene>
<dbReference type="Proteomes" id="UP000827092">
    <property type="component" value="Unassembled WGS sequence"/>
</dbReference>
<sequence>MSLDSPGLGQFSEFTKLQRYGISETRDTNSRNCQKQFRKIVKIRETATPEFAKLADTLNSLKQPNGIRELPNTEYAKLRDTEYAKLPRTNTRN</sequence>
<dbReference type="EMBL" id="JAFNEN010000393">
    <property type="protein sequence ID" value="KAG8183990.1"/>
    <property type="molecule type" value="Genomic_DNA"/>
</dbReference>
<dbReference type="AlphaFoldDB" id="A0AAV6UHU2"/>
<comment type="caution">
    <text evidence="1">The sequence shown here is derived from an EMBL/GenBank/DDBJ whole genome shotgun (WGS) entry which is preliminary data.</text>
</comment>
<reference evidence="1 2" key="1">
    <citation type="journal article" date="2022" name="Nat. Ecol. Evol.">
        <title>A masculinizing supergene underlies an exaggerated male reproductive morph in a spider.</title>
        <authorList>
            <person name="Hendrickx F."/>
            <person name="De Corte Z."/>
            <person name="Sonet G."/>
            <person name="Van Belleghem S.M."/>
            <person name="Kostlbacher S."/>
            <person name="Vangestel C."/>
        </authorList>
    </citation>
    <scope>NUCLEOTIDE SEQUENCE [LARGE SCALE GENOMIC DNA]</scope>
    <source>
        <strain evidence="1">W744_W776</strain>
    </source>
</reference>
<evidence type="ECO:0000313" key="1">
    <source>
        <dbReference type="EMBL" id="KAG8183990.1"/>
    </source>
</evidence>
<evidence type="ECO:0000313" key="2">
    <source>
        <dbReference type="Proteomes" id="UP000827092"/>
    </source>
</evidence>
<proteinExistence type="predicted"/>
<protein>
    <submittedName>
        <fullName evidence="1">Uncharacterized protein</fullName>
    </submittedName>
</protein>
<accession>A0AAV6UHU2</accession>
<organism evidence="1 2">
    <name type="scientific">Oedothorax gibbosus</name>
    <dbReference type="NCBI Taxonomy" id="931172"/>
    <lineage>
        <taxon>Eukaryota</taxon>
        <taxon>Metazoa</taxon>
        <taxon>Ecdysozoa</taxon>
        <taxon>Arthropoda</taxon>
        <taxon>Chelicerata</taxon>
        <taxon>Arachnida</taxon>
        <taxon>Araneae</taxon>
        <taxon>Araneomorphae</taxon>
        <taxon>Entelegynae</taxon>
        <taxon>Araneoidea</taxon>
        <taxon>Linyphiidae</taxon>
        <taxon>Erigoninae</taxon>
        <taxon>Oedothorax</taxon>
    </lineage>
</organism>
<keyword evidence="2" id="KW-1185">Reference proteome</keyword>